<evidence type="ECO:0000256" key="2">
    <source>
        <dbReference type="SAM" id="SignalP"/>
    </source>
</evidence>
<proteinExistence type="inferred from homology"/>
<gene>
    <name evidence="5" type="primary">cusB</name>
    <name evidence="5" type="ORF">ERS852397_02831</name>
    <name evidence="7" type="ORF">F2Z09_12570</name>
    <name evidence="6" type="ORF">F2Z22_16390</name>
</gene>
<accession>A0A174HYH1</accession>
<dbReference type="GO" id="GO:1990281">
    <property type="term" value="C:efflux pump complex"/>
    <property type="evidence" value="ECO:0007669"/>
    <property type="project" value="TreeGrafter"/>
</dbReference>
<evidence type="ECO:0000259" key="3">
    <source>
        <dbReference type="Pfam" id="PF25954"/>
    </source>
</evidence>
<dbReference type="RefSeq" id="WP_007758089.1">
    <property type="nucleotide sequence ID" value="NZ_CABIXA010000016.1"/>
</dbReference>
<dbReference type="Gene3D" id="2.40.50.100">
    <property type="match status" value="1"/>
</dbReference>
<dbReference type="PANTHER" id="PTHR30469">
    <property type="entry name" value="MULTIDRUG RESISTANCE PROTEIN MDTA"/>
    <property type="match status" value="1"/>
</dbReference>
<dbReference type="Pfam" id="PF25954">
    <property type="entry name" value="Beta-barrel_RND_2"/>
    <property type="match status" value="1"/>
</dbReference>
<evidence type="ECO:0000313" key="8">
    <source>
        <dbReference type="Proteomes" id="UP000095517"/>
    </source>
</evidence>
<dbReference type="GO" id="GO:0015562">
    <property type="term" value="F:efflux transmembrane transporter activity"/>
    <property type="evidence" value="ECO:0007669"/>
    <property type="project" value="TreeGrafter"/>
</dbReference>
<sequence>MKKGIQLVALLLAAFMGSCTGGKDKAAVAAQADEKPIVKLADVKVRPVDQIQDYTATVEAEVKNNIAPSSPVRIDQIFVEVGDRVSKGQKLVQMDAANLKQTKLQLDNQEIEFKRIDELYKVGGASKSEWDASKMQLDVKKTAYKNLLENTALLSPINGVVTARNYDNGDMYSGGNPVLVVEQITPVKLLINVSETYFTKVKKGAPVDVKLDVYGDEIFTGNISLIYPTIDAATRTFQVEIKLDNRDQRVRPGMFARATLNFGTADNVVVPDLAIVKQAGSGDRYVFVYKDGKVSYNKVELGRRMGTEYELKSGVPDNSQVVVAGQSRLVNGMEVAVEK</sequence>
<dbReference type="InterPro" id="IPR006143">
    <property type="entry name" value="RND_pump_MFP"/>
</dbReference>
<keyword evidence="10" id="KW-1185">Reference proteome</keyword>
<dbReference type="Proteomes" id="UP000440198">
    <property type="component" value="Unassembled WGS sequence"/>
</dbReference>
<dbReference type="Proteomes" id="UP000421791">
    <property type="component" value="Unassembled WGS sequence"/>
</dbReference>
<dbReference type="Gene3D" id="2.40.420.20">
    <property type="match status" value="1"/>
</dbReference>
<dbReference type="EMBL" id="CYZH01000016">
    <property type="protein sequence ID" value="CUO79963.1"/>
    <property type="molecule type" value="Genomic_DNA"/>
</dbReference>
<dbReference type="EMBL" id="VWAK01000033">
    <property type="protein sequence ID" value="KAA5228836.1"/>
    <property type="molecule type" value="Genomic_DNA"/>
</dbReference>
<dbReference type="Pfam" id="PF25989">
    <property type="entry name" value="YknX_C"/>
    <property type="match status" value="1"/>
</dbReference>
<dbReference type="PANTHER" id="PTHR30469:SF15">
    <property type="entry name" value="HLYD FAMILY OF SECRETION PROTEINS"/>
    <property type="match status" value="1"/>
</dbReference>
<dbReference type="SUPFAM" id="SSF111369">
    <property type="entry name" value="HlyD-like secretion proteins"/>
    <property type="match status" value="1"/>
</dbReference>
<dbReference type="NCBIfam" id="TIGR01730">
    <property type="entry name" value="RND_mfp"/>
    <property type="match status" value="1"/>
</dbReference>
<dbReference type="PROSITE" id="PS51257">
    <property type="entry name" value="PROKAR_LIPOPROTEIN"/>
    <property type="match status" value="1"/>
</dbReference>
<evidence type="ECO:0000256" key="1">
    <source>
        <dbReference type="ARBA" id="ARBA00009477"/>
    </source>
</evidence>
<dbReference type="Gene3D" id="1.10.287.470">
    <property type="entry name" value="Helix hairpin bin"/>
    <property type="match status" value="1"/>
</dbReference>
<dbReference type="STRING" id="338188.ERS852397_02831"/>
<evidence type="ECO:0000313" key="5">
    <source>
        <dbReference type="EMBL" id="CUO79963.1"/>
    </source>
</evidence>
<dbReference type="InterPro" id="IPR058792">
    <property type="entry name" value="Beta-barrel_RND_2"/>
</dbReference>
<dbReference type="GeneID" id="92986626"/>
<keyword evidence="2" id="KW-0732">Signal</keyword>
<reference evidence="5 8" key="1">
    <citation type="submission" date="2015-09" db="EMBL/GenBank/DDBJ databases">
        <authorList>
            <consortium name="Pathogen Informatics"/>
        </authorList>
    </citation>
    <scope>NUCLEOTIDE SEQUENCE [LARGE SCALE GENOMIC DNA]</scope>
    <source>
        <strain evidence="5 8">2789STDY5608840</strain>
    </source>
</reference>
<dbReference type="EMBL" id="VWAG01000021">
    <property type="protein sequence ID" value="KAA5256376.1"/>
    <property type="molecule type" value="Genomic_DNA"/>
</dbReference>
<protein>
    <submittedName>
        <fullName evidence="6">Efflux RND transporter periplasmic adaptor subunit</fullName>
    </submittedName>
    <submittedName>
        <fullName evidence="5">RND family efflux transporter, MFP subunit</fullName>
    </submittedName>
</protein>
<dbReference type="InterPro" id="IPR058637">
    <property type="entry name" value="YknX-like_C"/>
</dbReference>
<evidence type="ECO:0000313" key="10">
    <source>
        <dbReference type="Proteomes" id="UP000440198"/>
    </source>
</evidence>
<name>A0A174HYH1_9BACE</name>
<dbReference type="AlphaFoldDB" id="A0A174HYH1"/>
<evidence type="ECO:0000313" key="6">
    <source>
        <dbReference type="EMBL" id="KAA5228836.1"/>
    </source>
</evidence>
<reference evidence="9 10" key="2">
    <citation type="journal article" date="2019" name="Nat. Med.">
        <title>A library of human gut bacterial isolates paired with longitudinal multiomics data enables mechanistic microbiome research.</title>
        <authorList>
            <person name="Poyet M."/>
            <person name="Groussin M."/>
            <person name="Gibbons S.M."/>
            <person name="Avila-Pacheco J."/>
            <person name="Jiang X."/>
            <person name="Kearney S.M."/>
            <person name="Perrotta A.R."/>
            <person name="Berdy B."/>
            <person name="Zhao S."/>
            <person name="Lieberman T.D."/>
            <person name="Swanson P.K."/>
            <person name="Smith M."/>
            <person name="Roesemann S."/>
            <person name="Alexander J.E."/>
            <person name="Rich S.A."/>
            <person name="Livny J."/>
            <person name="Vlamakis H."/>
            <person name="Clish C."/>
            <person name="Bullock K."/>
            <person name="Deik A."/>
            <person name="Scott J."/>
            <person name="Pierce K.A."/>
            <person name="Xavier R.J."/>
            <person name="Alm E.J."/>
        </authorList>
    </citation>
    <scope>NUCLEOTIDE SEQUENCE [LARGE SCALE GENOMIC DNA]</scope>
    <source>
        <strain evidence="7 10">BIOML-A2</strain>
        <strain evidence="6 9">BIOML-A6</strain>
    </source>
</reference>
<dbReference type="FunFam" id="2.40.30.170:FF:000010">
    <property type="entry name" value="Efflux RND transporter periplasmic adaptor subunit"/>
    <property type="match status" value="1"/>
</dbReference>
<evidence type="ECO:0000259" key="4">
    <source>
        <dbReference type="Pfam" id="PF25989"/>
    </source>
</evidence>
<comment type="similarity">
    <text evidence="1">Belongs to the membrane fusion protein (MFP) (TC 8.A.1) family.</text>
</comment>
<feature type="domain" description="CusB-like beta-barrel" evidence="3">
    <location>
        <begin position="190"/>
        <end position="261"/>
    </location>
</feature>
<evidence type="ECO:0000313" key="9">
    <source>
        <dbReference type="Proteomes" id="UP000421791"/>
    </source>
</evidence>
<dbReference type="Gene3D" id="2.40.30.170">
    <property type="match status" value="1"/>
</dbReference>
<feature type="signal peptide" evidence="2">
    <location>
        <begin position="1"/>
        <end position="21"/>
    </location>
</feature>
<feature type="chain" id="PRO_5044549912" evidence="2">
    <location>
        <begin position="22"/>
        <end position="339"/>
    </location>
</feature>
<evidence type="ECO:0000313" key="7">
    <source>
        <dbReference type="EMBL" id="KAA5256376.1"/>
    </source>
</evidence>
<organism evidence="5 8">
    <name type="scientific">Bacteroides finegoldii</name>
    <dbReference type="NCBI Taxonomy" id="338188"/>
    <lineage>
        <taxon>Bacteria</taxon>
        <taxon>Pseudomonadati</taxon>
        <taxon>Bacteroidota</taxon>
        <taxon>Bacteroidia</taxon>
        <taxon>Bacteroidales</taxon>
        <taxon>Bacteroidaceae</taxon>
        <taxon>Bacteroides</taxon>
    </lineage>
</organism>
<feature type="domain" description="YknX-like C-terminal permuted SH3-like" evidence="4">
    <location>
        <begin position="268"/>
        <end position="337"/>
    </location>
</feature>
<dbReference type="Proteomes" id="UP000095517">
    <property type="component" value="Unassembled WGS sequence"/>
</dbReference>